<dbReference type="AlphaFoldDB" id="A0A392ND68"/>
<dbReference type="GO" id="GO:0004519">
    <property type="term" value="F:endonuclease activity"/>
    <property type="evidence" value="ECO:0007669"/>
    <property type="project" value="UniProtKB-KW"/>
</dbReference>
<gene>
    <name evidence="1" type="ORF">A2U01_0018476</name>
</gene>
<sequence>MANDIWCNMFQYATVECLTTTVSDHYPLLLECDPKPVQHRHLKHFKFENAWLVEPDFDPFVKQHWGNYGSMNITRKLDNCASDLTSWSKDNCNKTRKEIEKCKKNLERARLQTSPSNINYFNALRKRLDTLLVKDDMYWRQRAKTFWYREGDLNTRYFHAAATSRKQVNRINYLEDANGDLCRDLDGMKG</sequence>
<keyword evidence="1" id="KW-0378">Hydrolase</keyword>
<accession>A0A392ND68</accession>
<keyword evidence="1" id="KW-0269">Exonuclease</keyword>
<keyword evidence="1" id="KW-0255">Endonuclease</keyword>
<keyword evidence="1" id="KW-0540">Nuclease</keyword>
<feature type="non-terminal residue" evidence="1">
    <location>
        <position position="190"/>
    </location>
</feature>
<name>A0A392ND68_9FABA</name>
<dbReference type="PANTHER" id="PTHR33710">
    <property type="entry name" value="BNAC02G09200D PROTEIN"/>
    <property type="match status" value="1"/>
</dbReference>
<evidence type="ECO:0000313" key="1">
    <source>
        <dbReference type="EMBL" id="MCH97481.1"/>
    </source>
</evidence>
<reference evidence="1 2" key="1">
    <citation type="journal article" date="2018" name="Front. Plant Sci.">
        <title>Red Clover (Trifolium pratense) and Zigzag Clover (T. medium) - A Picture of Genomic Similarities and Differences.</title>
        <authorList>
            <person name="Dluhosova J."/>
            <person name="Istvanek J."/>
            <person name="Nedelnik J."/>
            <person name="Repkova J."/>
        </authorList>
    </citation>
    <scope>NUCLEOTIDE SEQUENCE [LARGE SCALE GENOMIC DNA]</scope>
    <source>
        <strain evidence="2">cv. 10/8</strain>
        <tissue evidence="1">Leaf</tissue>
    </source>
</reference>
<dbReference type="EMBL" id="LXQA010035067">
    <property type="protein sequence ID" value="MCH97481.1"/>
    <property type="molecule type" value="Genomic_DNA"/>
</dbReference>
<keyword evidence="2" id="KW-1185">Reference proteome</keyword>
<dbReference type="PANTHER" id="PTHR33710:SF79">
    <property type="entry name" value="OS06G0205337 PROTEIN"/>
    <property type="match status" value="1"/>
</dbReference>
<comment type="caution">
    <text evidence="1">The sequence shown here is derived from an EMBL/GenBank/DDBJ whole genome shotgun (WGS) entry which is preliminary data.</text>
</comment>
<evidence type="ECO:0000313" key="2">
    <source>
        <dbReference type="Proteomes" id="UP000265520"/>
    </source>
</evidence>
<dbReference type="GO" id="GO:0004527">
    <property type="term" value="F:exonuclease activity"/>
    <property type="evidence" value="ECO:0007669"/>
    <property type="project" value="UniProtKB-KW"/>
</dbReference>
<dbReference type="Proteomes" id="UP000265520">
    <property type="component" value="Unassembled WGS sequence"/>
</dbReference>
<proteinExistence type="predicted"/>
<protein>
    <submittedName>
        <fullName evidence="1">Endonuclease/exonuclease/phosphatase family protein</fullName>
    </submittedName>
</protein>
<organism evidence="1 2">
    <name type="scientific">Trifolium medium</name>
    <dbReference type="NCBI Taxonomy" id="97028"/>
    <lineage>
        <taxon>Eukaryota</taxon>
        <taxon>Viridiplantae</taxon>
        <taxon>Streptophyta</taxon>
        <taxon>Embryophyta</taxon>
        <taxon>Tracheophyta</taxon>
        <taxon>Spermatophyta</taxon>
        <taxon>Magnoliopsida</taxon>
        <taxon>eudicotyledons</taxon>
        <taxon>Gunneridae</taxon>
        <taxon>Pentapetalae</taxon>
        <taxon>rosids</taxon>
        <taxon>fabids</taxon>
        <taxon>Fabales</taxon>
        <taxon>Fabaceae</taxon>
        <taxon>Papilionoideae</taxon>
        <taxon>50 kb inversion clade</taxon>
        <taxon>NPAAA clade</taxon>
        <taxon>Hologalegina</taxon>
        <taxon>IRL clade</taxon>
        <taxon>Trifolieae</taxon>
        <taxon>Trifolium</taxon>
    </lineage>
</organism>